<proteinExistence type="predicted"/>
<evidence type="ECO:0000313" key="2">
    <source>
        <dbReference type="EMBL" id="ETO10098.1"/>
    </source>
</evidence>
<feature type="region of interest" description="Disordered" evidence="1">
    <location>
        <begin position="203"/>
        <end position="285"/>
    </location>
</feature>
<feature type="compositionally biased region" description="Basic and acidic residues" evidence="1">
    <location>
        <begin position="113"/>
        <end position="132"/>
    </location>
</feature>
<feature type="compositionally biased region" description="Polar residues" evidence="1">
    <location>
        <begin position="239"/>
        <end position="248"/>
    </location>
</feature>
<comment type="caution">
    <text evidence="2">The sequence shown here is derived from an EMBL/GenBank/DDBJ whole genome shotgun (WGS) entry which is preliminary data.</text>
</comment>
<evidence type="ECO:0000313" key="3">
    <source>
        <dbReference type="Proteomes" id="UP000023152"/>
    </source>
</evidence>
<name>X6M7Y8_RETFI</name>
<protein>
    <recommendedName>
        <fullName evidence="4">RRM domain-containing protein</fullName>
    </recommendedName>
</protein>
<feature type="non-terminal residue" evidence="2">
    <location>
        <position position="1"/>
    </location>
</feature>
<organism evidence="2 3">
    <name type="scientific">Reticulomyxa filosa</name>
    <dbReference type="NCBI Taxonomy" id="46433"/>
    <lineage>
        <taxon>Eukaryota</taxon>
        <taxon>Sar</taxon>
        <taxon>Rhizaria</taxon>
        <taxon>Retaria</taxon>
        <taxon>Foraminifera</taxon>
        <taxon>Monothalamids</taxon>
        <taxon>Reticulomyxidae</taxon>
        <taxon>Reticulomyxa</taxon>
    </lineage>
</organism>
<evidence type="ECO:0008006" key="4">
    <source>
        <dbReference type="Google" id="ProtNLM"/>
    </source>
</evidence>
<dbReference type="EMBL" id="ASPP01023666">
    <property type="protein sequence ID" value="ETO10098.1"/>
    <property type="molecule type" value="Genomic_DNA"/>
</dbReference>
<dbReference type="InterPro" id="IPR035979">
    <property type="entry name" value="RBD_domain_sf"/>
</dbReference>
<dbReference type="InterPro" id="IPR012677">
    <property type="entry name" value="Nucleotide-bd_a/b_plait_sf"/>
</dbReference>
<reference evidence="2 3" key="1">
    <citation type="journal article" date="2013" name="Curr. Biol.">
        <title>The Genome of the Foraminiferan Reticulomyxa filosa.</title>
        <authorList>
            <person name="Glockner G."/>
            <person name="Hulsmann N."/>
            <person name="Schleicher M."/>
            <person name="Noegel A.A."/>
            <person name="Eichinger L."/>
            <person name="Gallinger C."/>
            <person name="Pawlowski J."/>
            <person name="Sierra R."/>
            <person name="Euteneuer U."/>
            <person name="Pillet L."/>
            <person name="Moustafa A."/>
            <person name="Platzer M."/>
            <person name="Groth M."/>
            <person name="Szafranski K."/>
            <person name="Schliwa M."/>
        </authorList>
    </citation>
    <scope>NUCLEOTIDE SEQUENCE [LARGE SCALE GENOMIC DNA]</scope>
</reference>
<dbReference type="Proteomes" id="UP000023152">
    <property type="component" value="Unassembled WGS sequence"/>
</dbReference>
<feature type="compositionally biased region" description="Polar residues" evidence="1">
    <location>
        <begin position="203"/>
        <end position="212"/>
    </location>
</feature>
<keyword evidence="3" id="KW-1185">Reference proteome</keyword>
<dbReference type="GO" id="GO:0003676">
    <property type="term" value="F:nucleic acid binding"/>
    <property type="evidence" value="ECO:0007669"/>
    <property type="project" value="InterPro"/>
</dbReference>
<dbReference type="AlphaFoldDB" id="X6M7Y8"/>
<evidence type="ECO:0000256" key="1">
    <source>
        <dbReference type="SAM" id="MobiDB-lite"/>
    </source>
</evidence>
<feature type="region of interest" description="Disordered" evidence="1">
    <location>
        <begin position="113"/>
        <end position="140"/>
    </location>
</feature>
<gene>
    <name evidence="2" type="ORF">RFI_27282</name>
</gene>
<sequence length="332" mass="38351">TFPFRRTVFVYGLPPSAQHNDVKAMLSPFGMVTKVEMDKGPDTLDREIMERLMKKDRVCKLFSTEDTQSEMKFCDSKLPLLLTPGHTNFLFSFFSKQIKKKIGLNWNQEGQPRFHVEKDQSEKELQEHESKSRSPKKNVCNLSIGPPPHYRSELQTALCVFASQRQASKCVYVRSRLSSPDGSFATHYHHYSKLKKDIAQQKNDLSNGNPITTVDLDSENFFGDDIGESSDDEKHGYMNDSQDIPNQESENDEQLDNSHWKNKNATRGYQRPKGSMNKGNYDCDSETNSEFAQNLAEEKKIGSQQNFERFLYDLDLFFGFKSIMFSKKKEIW</sequence>
<dbReference type="SUPFAM" id="SSF54928">
    <property type="entry name" value="RNA-binding domain, RBD"/>
    <property type="match status" value="1"/>
</dbReference>
<dbReference type="Gene3D" id="3.30.70.330">
    <property type="match status" value="1"/>
</dbReference>
<accession>X6M7Y8</accession>